<evidence type="ECO:0000256" key="3">
    <source>
        <dbReference type="ARBA" id="ARBA00022705"/>
    </source>
</evidence>
<evidence type="ECO:0000259" key="7">
    <source>
        <dbReference type="Pfam" id="PF24882"/>
    </source>
</evidence>
<dbReference type="GO" id="GO:0003688">
    <property type="term" value="F:DNA replication origin binding"/>
    <property type="evidence" value="ECO:0007669"/>
    <property type="project" value="EnsemblFungi"/>
</dbReference>
<accession>G0VJZ4</accession>
<dbReference type="Pfam" id="PF04084">
    <property type="entry name" value="RecA-like_ORC2"/>
    <property type="match status" value="1"/>
</dbReference>
<dbReference type="Pfam" id="PF02178">
    <property type="entry name" value="AT_hook"/>
    <property type="match status" value="4"/>
</dbReference>
<dbReference type="OMA" id="EFYKTQP"/>
<evidence type="ECO:0000313" key="8">
    <source>
        <dbReference type="EMBL" id="CCC71828.1"/>
    </source>
</evidence>
<name>G0VJZ4_NAUCA</name>
<dbReference type="InterPro" id="IPR007220">
    <property type="entry name" value="ORC2"/>
</dbReference>
<evidence type="ECO:0000313" key="9">
    <source>
        <dbReference type="Proteomes" id="UP000001640"/>
    </source>
</evidence>
<dbReference type="PRINTS" id="PR00929">
    <property type="entry name" value="ATHOOK"/>
</dbReference>
<dbReference type="KEGG" id="ncs:NCAS_0I01600"/>
<evidence type="ECO:0000256" key="1">
    <source>
        <dbReference type="ARBA" id="ARBA00004123"/>
    </source>
</evidence>
<dbReference type="EMBL" id="HE576760">
    <property type="protein sequence ID" value="CCC71828.1"/>
    <property type="molecule type" value="Genomic_DNA"/>
</dbReference>
<dbReference type="AlphaFoldDB" id="G0VJZ4"/>
<feature type="domain" description="Origin recognition complex subunit 2 winged-helix" evidence="7">
    <location>
        <begin position="656"/>
        <end position="717"/>
    </location>
</feature>
<dbReference type="GO" id="GO:0005656">
    <property type="term" value="C:nuclear pre-replicative complex"/>
    <property type="evidence" value="ECO:0007669"/>
    <property type="project" value="EnsemblFungi"/>
</dbReference>
<protein>
    <recommendedName>
        <fullName evidence="10">Origin recognition complex subunit 2</fullName>
    </recommendedName>
</protein>
<evidence type="ECO:0008006" key="10">
    <source>
        <dbReference type="Google" id="ProtNLM"/>
    </source>
</evidence>
<evidence type="ECO:0000256" key="4">
    <source>
        <dbReference type="ARBA" id="ARBA00023242"/>
    </source>
</evidence>
<evidence type="ECO:0000259" key="6">
    <source>
        <dbReference type="Pfam" id="PF04084"/>
    </source>
</evidence>
<dbReference type="InterPro" id="IPR017956">
    <property type="entry name" value="AT_hook_DNA-bd_motif"/>
</dbReference>
<comment type="subcellular location">
    <subcellularLocation>
        <location evidence="1">Nucleus</location>
    </subcellularLocation>
</comment>
<feature type="compositionally biased region" description="Polar residues" evidence="5">
    <location>
        <begin position="128"/>
        <end position="138"/>
    </location>
</feature>
<keyword evidence="4" id="KW-0539">Nucleus</keyword>
<evidence type="ECO:0000256" key="5">
    <source>
        <dbReference type="SAM" id="MobiDB-lite"/>
    </source>
</evidence>
<dbReference type="PANTHER" id="PTHR14052:SF0">
    <property type="entry name" value="ORIGIN RECOGNITION COMPLEX SUBUNIT 2"/>
    <property type="match status" value="1"/>
</dbReference>
<reference key="2">
    <citation type="submission" date="2011-08" db="EMBL/GenBank/DDBJ databases">
        <title>Genome sequence of Naumovozyma castellii.</title>
        <authorList>
            <person name="Gordon J.L."/>
            <person name="Armisen D."/>
            <person name="Proux-Wera E."/>
            <person name="OhEigeartaigh S.S."/>
            <person name="Byrne K.P."/>
            <person name="Wolfe K.H."/>
        </authorList>
    </citation>
    <scope>NUCLEOTIDE SEQUENCE</scope>
    <source>
        <strain>Type strain:CBS 4309</strain>
    </source>
</reference>
<dbReference type="InterPro" id="IPR056772">
    <property type="entry name" value="RecA-like_ORC2"/>
</dbReference>
<dbReference type="GO" id="GO:0006267">
    <property type="term" value="P:pre-replicative complex assembly involved in nuclear cell cycle DNA replication"/>
    <property type="evidence" value="ECO:0007669"/>
    <property type="project" value="EnsemblFungi"/>
</dbReference>
<sequence>MSEGQPDDIVTHIDILCSPVKSSNKAIRNPLAHIHDSPNKKSRVSTKRPALETVKLETTETIGKFVGPGEPIIKRKRGRPRKIVTSEPPKLKRKRGRPRKEEQHQYKEEDEESEGTMKERSMSPLSAKISSDNILTSAKRTRGIKITVQLSSASEADSSDDDTFTSAKEEVEESTEEENDGFEENEVKEEIFTEKRKRGRPRKYPIPETPKIKRKRGRPRKEPVISENNSEEKGKSRKPNKKGESSDIESDRESLAMDQTSPLPSKIAPLTEHDFTSPLKQVIMNSLRQYQEDSLLSSKKLVLNREFVPTQVPKTDKYEKRLEASENKSSKTFFDTFEGYFDQRSHSLKYTTKLSKNTMSMGPSVSKDEFAMFTNVFNKHYLKEPRAKLQALQRKMFPQYWFEITQGFSLLFYGIGSKRNFLEDLAIKYISPKLTFGKRIALQKELELKKVNKSTGSIQGIPCLIINGYNPTCSYREIFQDITDIMFPDGLTRNETKFWGNLAILQVQKMIEFYSTQPKDIKLILVIHNLDGPALRKEIFQTIFSSLAQIKQIVLIASVDHIYAPVLFDNKKAQNYNFVFHDVTNYESNEVESSFQDKMNLGKSSSSSGAEGAKYVLESLTLNAKKMYKLLLDLQLNNMDLASGSKNKSASSVSKRGGLSTGVEFKSFVTMCASEFIASNEISLRTMLTEFIEHKMLLLSRHSSGTEYLYVPYRYSEMEKILSTVLNNIE</sequence>
<feature type="region of interest" description="Disordered" evidence="5">
    <location>
        <begin position="66"/>
        <end position="272"/>
    </location>
</feature>
<dbReference type="SMART" id="SM00384">
    <property type="entry name" value="AT_hook"/>
    <property type="match status" value="4"/>
</dbReference>
<reference evidence="8 9" key="1">
    <citation type="journal article" date="2011" name="Proc. Natl. Acad. Sci. U.S.A.">
        <title>Evolutionary erosion of yeast sex chromosomes by mating-type switching accidents.</title>
        <authorList>
            <person name="Gordon J.L."/>
            <person name="Armisen D."/>
            <person name="Proux-Wera E."/>
            <person name="Oheigeartaigh S.S."/>
            <person name="Byrne K.P."/>
            <person name="Wolfe K.H."/>
        </authorList>
    </citation>
    <scope>NUCLEOTIDE SEQUENCE [LARGE SCALE GENOMIC DNA]</scope>
    <source>
        <strain evidence="9">ATCC 76901 / BCRC 22586 / CBS 4309 / NBRC 1992 / NRRL Y-12630</strain>
    </source>
</reference>
<dbReference type="GO" id="GO:0006270">
    <property type="term" value="P:DNA replication initiation"/>
    <property type="evidence" value="ECO:0007669"/>
    <property type="project" value="EnsemblFungi"/>
</dbReference>
<dbReference type="RefSeq" id="XP_003678170.1">
    <property type="nucleotide sequence ID" value="XM_003678122.1"/>
</dbReference>
<dbReference type="FunCoup" id="G0VJZ4">
    <property type="interactions" value="1133"/>
</dbReference>
<keyword evidence="3" id="KW-0235">DNA replication</keyword>
<feature type="domain" description="Origin recognition complex subunit 2 RecA-like" evidence="6">
    <location>
        <begin position="387"/>
        <end position="583"/>
    </location>
</feature>
<feature type="compositionally biased region" description="Basic and acidic residues" evidence="5">
    <location>
        <begin position="241"/>
        <end position="255"/>
    </location>
</feature>
<dbReference type="InterPro" id="IPR056773">
    <property type="entry name" value="WHD_ORC2"/>
</dbReference>
<dbReference type="STRING" id="1064592.G0VJZ4"/>
<dbReference type="GO" id="GO:0000781">
    <property type="term" value="C:chromosome, telomeric region"/>
    <property type="evidence" value="ECO:0007669"/>
    <property type="project" value="GOC"/>
</dbReference>
<dbReference type="OrthoDB" id="346673at2759"/>
<feature type="compositionally biased region" description="Acidic residues" evidence="5">
    <location>
        <begin position="170"/>
        <end position="187"/>
    </location>
</feature>
<dbReference type="GO" id="GO:0031509">
    <property type="term" value="P:subtelomeric heterochromatin formation"/>
    <property type="evidence" value="ECO:0007669"/>
    <property type="project" value="EnsemblFungi"/>
</dbReference>
<keyword evidence="9" id="KW-1185">Reference proteome</keyword>
<dbReference type="PANTHER" id="PTHR14052">
    <property type="entry name" value="ORIGIN RECOGNITION COMPLEX SUBUNIT 2"/>
    <property type="match status" value="1"/>
</dbReference>
<comment type="similarity">
    <text evidence="2">Belongs to the ORC2 family.</text>
</comment>
<proteinExistence type="inferred from homology"/>
<dbReference type="GeneID" id="96905515"/>
<gene>
    <name evidence="8" type="primary">NCAS0I01600</name>
    <name evidence="8" type="ordered locus">NCAS_0I01600</name>
</gene>
<dbReference type="eggNOG" id="KOG2928">
    <property type="taxonomic scope" value="Eukaryota"/>
</dbReference>
<dbReference type="Pfam" id="PF24882">
    <property type="entry name" value="WHD_ORC2"/>
    <property type="match status" value="1"/>
</dbReference>
<organism evidence="8 9">
    <name type="scientific">Naumovozyma castellii</name>
    <name type="common">Yeast</name>
    <name type="synonym">Saccharomyces castellii</name>
    <dbReference type="NCBI Taxonomy" id="27288"/>
    <lineage>
        <taxon>Eukaryota</taxon>
        <taxon>Fungi</taxon>
        <taxon>Dikarya</taxon>
        <taxon>Ascomycota</taxon>
        <taxon>Saccharomycotina</taxon>
        <taxon>Saccharomycetes</taxon>
        <taxon>Saccharomycetales</taxon>
        <taxon>Saccharomycetaceae</taxon>
        <taxon>Naumovozyma</taxon>
    </lineage>
</organism>
<dbReference type="GO" id="GO:0005664">
    <property type="term" value="C:nuclear origin of replication recognition complex"/>
    <property type="evidence" value="ECO:0007669"/>
    <property type="project" value="EnsemblFungi"/>
</dbReference>
<dbReference type="InParanoid" id="G0VJZ4"/>
<feature type="compositionally biased region" description="Basic and acidic residues" evidence="5">
    <location>
        <begin position="220"/>
        <end position="234"/>
    </location>
</feature>
<feature type="region of interest" description="Disordered" evidence="5">
    <location>
        <begin position="28"/>
        <end position="49"/>
    </location>
</feature>
<dbReference type="Proteomes" id="UP000001640">
    <property type="component" value="Chromosome 9"/>
</dbReference>
<dbReference type="GO" id="GO:0031261">
    <property type="term" value="C:DNA replication preinitiation complex"/>
    <property type="evidence" value="ECO:0007669"/>
    <property type="project" value="EnsemblFungi"/>
</dbReference>
<dbReference type="GO" id="GO:0030466">
    <property type="term" value="P:silent mating-type cassette heterochromatin formation"/>
    <property type="evidence" value="ECO:0007669"/>
    <property type="project" value="EnsemblFungi"/>
</dbReference>
<dbReference type="HOGENOM" id="CLU_022671_0_0_1"/>
<dbReference type="GO" id="GO:0003682">
    <property type="term" value="F:chromatin binding"/>
    <property type="evidence" value="ECO:0007669"/>
    <property type="project" value="EnsemblFungi"/>
</dbReference>
<evidence type="ECO:0000256" key="2">
    <source>
        <dbReference type="ARBA" id="ARBA00007421"/>
    </source>
</evidence>